<keyword evidence="4" id="KW-1185">Reference proteome</keyword>
<feature type="region of interest" description="Disordered" evidence="1">
    <location>
        <begin position="65"/>
        <end position="91"/>
    </location>
</feature>
<keyword evidence="2" id="KW-0472">Membrane</keyword>
<evidence type="ECO:0000256" key="1">
    <source>
        <dbReference type="SAM" id="MobiDB-lite"/>
    </source>
</evidence>
<gene>
    <name evidence="3" type="ORF">E2C01_090352</name>
</gene>
<evidence type="ECO:0000256" key="2">
    <source>
        <dbReference type="SAM" id="Phobius"/>
    </source>
</evidence>
<dbReference type="OrthoDB" id="66418at2759"/>
<evidence type="ECO:0000313" key="3">
    <source>
        <dbReference type="EMBL" id="MPC95155.1"/>
    </source>
</evidence>
<keyword evidence="2" id="KW-1133">Transmembrane helix</keyword>
<proteinExistence type="predicted"/>
<dbReference type="Proteomes" id="UP000324222">
    <property type="component" value="Unassembled WGS sequence"/>
</dbReference>
<feature type="transmembrane region" description="Helical" evidence="2">
    <location>
        <begin position="42"/>
        <end position="60"/>
    </location>
</feature>
<protein>
    <submittedName>
        <fullName evidence="3">Uncharacterized protein</fullName>
    </submittedName>
</protein>
<name>A0A5B7JKN5_PORTR</name>
<reference evidence="3 4" key="1">
    <citation type="submission" date="2019-05" db="EMBL/GenBank/DDBJ databases">
        <title>Another draft genome of Portunus trituberculatus and its Hox gene families provides insights of decapod evolution.</title>
        <authorList>
            <person name="Jeong J.-H."/>
            <person name="Song I."/>
            <person name="Kim S."/>
            <person name="Choi T."/>
            <person name="Kim D."/>
            <person name="Ryu S."/>
            <person name="Kim W."/>
        </authorList>
    </citation>
    <scope>NUCLEOTIDE SEQUENCE [LARGE SCALE GENOMIC DNA]</scope>
    <source>
        <tissue evidence="3">Muscle</tissue>
    </source>
</reference>
<dbReference type="AlphaFoldDB" id="A0A5B7JKN5"/>
<dbReference type="EMBL" id="VSRR010101201">
    <property type="protein sequence ID" value="MPC95155.1"/>
    <property type="molecule type" value="Genomic_DNA"/>
</dbReference>
<comment type="caution">
    <text evidence="3">The sequence shown here is derived from an EMBL/GenBank/DDBJ whole genome shotgun (WGS) entry which is preliminary data.</text>
</comment>
<evidence type="ECO:0000313" key="4">
    <source>
        <dbReference type="Proteomes" id="UP000324222"/>
    </source>
</evidence>
<keyword evidence="2" id="KW-0812">Transmembrane</keyword>
<sequence>MRHGPGVGAAAGTVCCCSQTRTVVMALSKVQDDTGLPKWKVALAVGGTLAAGYAMYYFIFKQPSEKQEKKKTIPKQTSDEAESLTSPNTEDTAHIHGFFCKHENQRTSEHKKRGKLQEAARPIRGSPCMFKLPIILSVIPIHELI</sequence>
<organism evidence="3 4">
    <name type="scientific">Portunus trituberculatus</name>
    <name type="common">Swimming crab</name>
    <name type="synonym">Neptunus trituberculatus</name>
    <dbReference type="NCBI Taxonomy" id="210409"/>
    <lineage>
        <taxon>Eukaryota</taxon>
        <taxon>Metazoa</taxon>
        <taxon>Ecdysozoa</taxon>
        <taxon>Arthropoda</taxon>
        <taxon>Crustacea</taxon>
        <taxon>Multicrustacea</taxon>
        <taxon>Malacostraca</taxon>
        <taxon>Eumalacostraca</taxon>
        <taxon>Eucarida</taxon>
        <taxon>Decapoda</taxon>
        <taxon>Pleocyemata</taxon>
        <taxon>Brachyura</taxon>
        <taxon>Eubrachyura</taxon>
        <taxon>Portunoidea</taxon>
        <taxon>Portunidae</taxon>
        <taxon>Portuninae</taxon>
        <taxon>Portunus</taxon>
    </lineage>
</organism>
<accession>A0A5B7JKN5</accession>